<dbReference type="Proteomes" id="UP000239504">
    <property type="component" value="Unassembled WGS sequence"/>
</dbReference>
<organism evidence="1 2">
    <name type="scientific">Hyphococcus luteus</name>
    <dbReference type="NCBI Taxonomy" id="2058213"/>
    <lineage>
        <taxon>Bacteria</taxon>
        <taxon>Pseudomonadati</taxon>
        <taxon>Pseudomonadota</taxon>
        <taxon>Alphaproteobacteria</taxon>
        <taxon>Parvularculales</taxon>
        <taxon>Parvularculaceae</taxon>
        <taxon>Hyphococcus</taxon>
    </lineage>
</organism>
<dbReference type="AlphaFoldDB" id="A0A2S7K081"/>
<reference evidence="1 2" key="1">
    <citation type="submission" date="2017-12" db="EMBL/GenBank/DDBJ databases">
        <authorList>
            <person name="Hurst M.R.H."/>
        </authorList>
    </citation>
    <scope>NUCLEOTIDE SEQUENCE [LARGE SCALE GENOMIC DNA]</scope>
    <source>
        <strain evidence="1 2">SY-3-19</strain>
    </source>
</reference>
<keyword evidence="2" id="KW-1185">Reference proteome</keyword>
<evidence type="ECO:0000313" key="1">
    <source>
        <dbReference type="EMBL" id="PQA85871.1"/>
    </source>
</evidence>
<dbReference type="NCBIfam" id="TIGR03756">
    <property type="entry name" value="conj_TIGR03756"/>
    <property type="match status" value="1"/>
</dbReference>
<dbReference type="InterPro" id="IPR026331">
    <property type="entry name" value="PFL_4710"/>
</dbReference>
<comment type="caution">
    <text evidence="1">The sequence shown here is derived from an EMBL/GenBank/DDBJ whole genome shotgun (WGS) entry which is preliminary data.</text>
</comment>
<protein>
    <submittedName>
        <fullName evidence="1">TIGR03756 family integrating conjugative element protein</fullName>
    </submittedName>
</protein>
<sequence length="381" mass="41458">MSRPSSSTLARPLSMAKPMLRGRSLPLNAPRRPAVNKRVCILLYVAAILAASPFAQPAAARDSITTPEIVAASSNFGCMEWRISGACFWLDCGITACSVEVSIKVSHRSPSLVVSAYDTAGESPWVETRALYAAAQLTAHKTQYAAQGVNMNREMPGGKFVNNTNPNREDTHFKSADVIGGPGNIATIASGFGLPLFCPMTDIAPLAPYFLSGIDAIAWTTGTTELIYAASWVPGLREIGDRSLTNPLGNTWGPLFPRFGFLRNPDDVKSGAVIAQRAADIVYKSGQPHIYIRVGNLPGRPDGGMRVWEPGELRENDPDNSVWQMLVPLTEDECEAFGVDDRLKANAWSDGKFDKADYTFNLWRPYSCCEDEGIFITSIDF</sequence>
<dbReference type="InterPro" id="IPR009649">
    <property type="entry name" value="TraU"/>
</dbReference>
<name>A0A2S7K081_9PROT</name>
<proteinExistence type="predicted"/>
<evidence type="ECO:0000313" key="2">
    <source>
        <dbReference type="Proteomes" id="UP000239504"/>
    </source>
</evidence>
<dbReference type="EMBL" id="PJCH01000016">
    <property type="protein sequence ID" value="PQA85871.1"/>
    <property type="molecule type" value="Genomic_DNA"/>
</dbReference>
<dbReference type="OrthoDB" id="8435546at2"/>
<dbReference type="Pfam" id="PF06834">
    <property type="entry name" value="TraU"/>
    <property type="match status" value="1"/>
</dbReference>
<accession>A0A2S7K081</accession>
<gene>
    <name evidence="1" type="ORF">CW354_20270</name>
</gene>